<evidence type="ECO:0000313" key="2">
    <source>
        <dbReference type="Proteomes" id="UP000651977"/>
    </source>
</evidence>
<dbReference type="SUPFAM" id="SSF110087">
    <property type="entry name" value="DR1885-like metal-binding protein"/>
    <property type="match status" value="1"/>
</dbReference>
<accession>A0ABQ1I3N3</accession>
<proteinExistence type="predicted"/>
<comment type="caution">
    <text evidence="1">The sequence shown here is derived from an EMBL/GenBank/DDBJ whole genome shotgun (WGS) entry which is preliminary data.</text>
</comment>
<gene>
    <name evidence="1" type="ORF">GCM10007414_22100</name>
</gene>
<keyword evidence="2" id="KW-1185">Reference proteome</keyword>
<name>A0ABQ1I3N3_9ALTE</name>
<evidence type="ECO:0000313" key="1">
    <source>
        <dbReference type="EMBL" id="GGB08267.1"/>
    </source>
</evidence>
<dbReference type="PANTHER" id="PTHR36302">
    <property type="entry name" value="BLR7088 PROTEIN"/>
    <property type="match status" value="1"/>
</dbReference>
<dbReference type="EMBL" id="BMDY01000012">
    <property type="protein sequence ID" value="GGB08267.1"/>
    <property type="molecule type" value="Genomic_DNA"/>
</dbReference>
<organism evidence="1 2">
    <name type="scientific">Agarivorans gilvus</name>
    <dbReference type="NCBI Taxonomy" id="680279"/>
    <lineage>
        <taxon>Bacteria</taxon>
        <taxon>Pseudomonadati</taxon>
        <taxon>Pseudomonadota</taxon>
        <taxon>Gammaproteobacteria</taxon>
        <taxon>Alteromonadales</taxon>
        <taxon>Alteromonadaceae</taxon>
        <taxon>Agarivorans</taxon>
    </lineage>
</organism>
<dbReference type="Gene3D" id="2.60.40.1890">
    <property type="entry name" value="PCu(A)C copper chaperone"/>
    <property type="match status" value="1"/>
</dbReference>
<evidence type="ECO:0008006" key="3">
    <source>
        <dbReference type="Google" id="ProtNLM"/>
    </source>
</evidence>
<dbReference type="InterPro" id="IPR007410">
    <property type="entry name" value="LpqE-like"/>
</dbReference>
<protein>
    <recommendedName>
        <fullName evidence="3">Copper chaperone PCu(A)C</fullName>
    </recommendedName>
</protein>
<sequence length="146" mass="16090">MRAFLLIIGLIFSGYSLAASLELTGAYARATPPNAPTSAIFLRLNNPSEHAISLVSANTPAAGRVELHTMSMDGEVMKMRQIEKIEVPAHSSVELKPGGLHLMLFNLQQSFKEGQELDLELNFSDGSQQRITLPVKKVMLMKKMQH</sequence>
<dbReference type="PANTHER" id="PTHR36302:SF1">
    <property type="entry name" value="COPPER CHAPERONE PCU(A)C"/>
    <property type="match status" value="1"/>
</dbReference>
<dbReference type="InterPro" id="IPR058248">
    <property type="entry name" value="Lxx211020-like"/>
</dbReference>
<dbReference type="Proteomes" id="UP000651977">
    <property type="component" value="Unassembled WGS sequence"/>
</dbReference>
<dbReference type="RefSeq" id="WP_055734140.1">
    <property type="nucleotide sequence ID" value="NZ_BMDY01000012.1"/>
</dbReference>
<dbReference type="InterPro" id="IPR036182">
    <property type="entry name" value="PCuAC_sf"/>
</dbReference>
<dbReference type="Pfam" id="PF04314">
    <property type="entry name" value="PCuAC"/>
    <property type="match status" value="1"/>
</dbReference>
<reference evidence="2" key="1">
    <citation type="journal article" date="2019" name="Int. J. Syst. Evol. Microbiol.">
        <title>The Global Catalogue of Microorganisms (GCM) 10K type strain sequencing project: providing services to taxonomists for standard genome sequencing and annotation.</title>
        <authorList>
            <consortium name="The Broad Institute Genomics Platform"/>
            <consortium name="The Broad Institute Genome Sequencing Center for Infectious Disease"/>
            <person name="Wu L."/>
            <person name="Ma J."/>
        </authorList>
    </citation>
    <scope>NUCLEOTIDE SEQUENCE [LARGE SCALE GENOMIC DNA]</scope>
    <source>
        <strain evidence="2">CGMCC 1.10131</strain>
    </source>
</reference>